<reference evidence="1" key="2">
    <citation type="journal article" date="2023" name="Proc. Natl. Acad. Sci. U.S.A.">
        <title>A global phylogenomic analysis of the shiitake genus Lentinula.</title>
        <authorList>
            <person name="Sierra-Patev S."/>
            <person name="Min B."/>
            <person name="Naranjo-Ortiz M."/>
            <person name="Looney B."/>
            <person name="Konkel Z."/>
            <person name="Slot J.C."/>
            <person name="Sakamoto Y."/>
            <person name="Steenwyk J.L."/>
            <person name="Rokas A."/>
            <person name="Carro J."/>
            <person name="Camarero S."/>
            <person name="Ferreira P."/>
            <person name="Molpeceres G."/>
            <person name="Ruiz-Duenas F.J."/>
            <person name="Serrano A."/>
            <person name="Henrissat B."/>
            <person name="Drula E."/>
            <person name="Hughes K.W."/>
            <person name="Mata J.L."/>
            <person name="Ishikawa N.K."/>
            <person name="Vargas-Isla R."/>
            <person name="Ushijima S."/>
            <person name="Smith C.A."/>
            <person name="Donoghue J."/>
            <person name="Ahrendt S."/>
            <person name="Andreopoulos W."/>
            <person name="He G."/>
            <person name="LaButti K."/>
            <person name="Lipzen A."/>
            <person name="Ng V."/>
            <person name="Riley R."/>
            <person name="Sandor L."/>
            <person name="Barry K."/>
            <person name="Martinez A.T."/>
            <person name="Xiao Y."/>
            <person name="Gibbons J.G."/>
            <person name="Terashima K."/>
            <person name="Grigoriev I.V."/>
            <person name="Hibbett D."/>
        </authorList>
    </citation>
    <scope>NUCLEOTIDE SEQUENCE</scope>
    <source>
        <strain evidence="1">Sp2 HRB7682 ss15</strain>
    </source>
</reference>
<organism evidence="1 2">
    <name type="scientific">Lentinula lateritia</name>
    <dbReference type="NCBI Taxonomy" id="40482"/>
    <lineage>
        <taxon>Eukaryota</taxon>
        <taxon>Fungi</taxon>
        <taxon>Dikarya</taxon>
        <taxon>Basidiomycota</taxon>
        <taxon>Agaricomycotina</taxon>
        <taxon>Agaricomycetes</taxon>
        <taxon>Agaricomycetidae</taxon>
        <taxon>Agaricales</taxon>
        <taxon>Marasmiineae</taxon>
        <taxon>Omphalotaceae</taxon>
        <taxon>Lentinula</taxon>
    </lineage>
</organism>
<dbReference type="EMBL" id="JANVFS010000067">
    <property type="protein sequence ID" value="KAJ4463755.1"/>
    <property type="molecule type" value="Genomic_DNA"/>
</dbReference>
<sequence length="101" mass="11546">MWHRSEPCYQSLYLLPCFLRLVVGHWGEALFALSTLTFKRSKSIYISCVEAPQTIGGWFSHVGLLERVAMKKQTDNRCLSNFVQECLAQRLHGAVVEYIAP</sequence>
<reference evidence="1" key="1">
    <citation type="submission" date="2022-08" db="EMBL/GenBank/DDBJ databases">
        <authorList>
            <consortium name="DOE Joint Genome Institute"/>
            <person name="Min B."/>
            <person name="Riley R."/>
            <person name="Sierra-Patev S."/>
            <person name="Naranjo-Ortiz M."/>
            <person name="Looney B."/>
            <person name="Konkel Z."/>
            <person name="Slot J.C."/>
            <person name="Sakamoto Y."/>
            <person name="Steenwyk J.L."/>
            <person name="Rokas A."/>
            <person name="Carro J."/>
            <person name="Camarero S."/>
            <person name="Ferreira P."/>
            <person name="Molpeceres G."/>
            <person name="Ruiz-Duenas F.J."/>
            <person name="Serrano A."/>
            <person name="Henrissat B."/>
            <person name="Drula E."/>
            <person name="Hughes K.W."/>
            <person name="Mata J.L."/>
            <person name="Ishikawa N.K."/>
            <person name="Vargas-Isla R."/>
            <person name="Ushijima S."/>
            <person name="Smith C.A."/>
            <person name="Ahrendt S."/>
            <person name="Andreopoulos W."/>
            <person name="He G."/>
            <person name="Labutti K."/>
            <person name="Lipzen A."/>
            <person name="Ng V."/>
            <person name="Sandor L."/>
            <person name="Barry K."/>
            <person name="Martinez A.T."/>
            <person name="Xiao Y."/>
            <person name="Gibbons J.G."/>
            <person name="Terashima K."/>
            <person name="Hibbett D.S."/>
            <person name="Grigoriev I.V."/>
        </authorList>
    </citation>
    <scope>NUCLEOTIDE SEQUENCE</scope>
    <source>
        <strain evidence="1">Sp2 HRB7682 ss15</strain>
    </source>
</reference>
<accession>A0A9W8ZPY7</accession>
<comment type="caution">
    <text evidence="1">The sequence shown here is derived from an EMBL/GenBank/DDBJ whole genome shotgun (WGS) entry which is preliminary data.</text>
</comment>
<name>A0A9W8ZPY7_9AGAR</name>
<proteinExistence type="predicted"/>
<dbReference type="AlphaFoldDB" id="A0A9W8ZPY7"/>
<gene>
    <name evidence="1" type="ORF">C8J55DRAFT_531236</name>
</gene>
<evidence type="ECO:0000313" key="1">
    <source>
        <dbReference type="EMBL" id="KAJ4463755.1"/>
    </source>
</evidence>
<evidence type="ECO:0000313" key="2">
    <source>
        <dbReference type="Proteomes" id="UP001150238"/>
    </source>
</evidence>
<protein>
    <submittedName>
        <fullName evidence="1">Uncharacterized protein</fullName>
    </submittedName>
</protein>
<dbReference type="Proteomes" id="UP001150238">
    <property type="component" value="Unassembled WGS sequence"/>
</dbReference>